<dbReference type="GeneID" id="20348167"/>
<dbReference type="AlphaFoldDB" id="J3P2G2"/>
<reference evidence="2" key="2">
    <citation type="submission" date="2010-07" db="EMBL/GenBank/DDBJ databases">
        <authorList>
            <consortium name="The Broad Institute Genome Sequencing Platform"/>
            <consortium name="Broad Institute Genome Sequencing Center for Infectious Disease"/>
            <person name="Ma L.-J."/>
            <person name="Dead R."/>
            <person name="Young S."/>
            <person name="Zeng Q."/>
            <person name="Koehrsen M."/>
            <person name="Alvarado L."/>
            <person name="Berlin A."/>
            <person name="Chapman S.B."/>
            <person name="Chen Z."/>
            <person name="Freedman E."/>
            <person name="Gellesch M."/>
            <person name="Goldberg J."/>
            <person name="Griggs A."/>
            <person name="Gujja S."/>
            <person name="Heilman E.R."/>
            <person name="Heiman D."/>
            <person name="Hepburn T."/>
            <person name="Howarth C."/>
            <person name="Jen D."/>
            <person name="Larson L."/>
            <person name="Mehta T."/>
            <person name="Neiman D."/>
            <person name="Pearson M."/>
            <person name="Roberts A."/>
            <person name="Saif S."/>
            <person name="Shea T."/>
            <person name="Shenoy N."/>
            <person name="Sisk P."/>
            <person name="Stolte C."/>
            <person name="Sykes S."/>
            <person name="Walk T."/>
            <person name="White J."/>
            <person name="Yandava C."/>
            <person name="Haas B."/>
            <person name="Nusbaum C."/>
            <person name="Birren B."/>
        </authorList>
    </citation>
    <scope>NUCLEOTIDE SEQUENCE</scope>
    <source>
        <strain evidence="2">R3-111a-1</strain>
    </source>
</reference>
<reference evidence="3" key="4">
    <citation type="journal article" date="2015" name="G3 (Bethesda)">
        <title>Genome sequences of three phytopathogenic species of the Magnaporthaceae family of fungi.</title>
        <authorList>
            <person name="Okagaki L.H."/>
            <person name="Nunes C.C."/>
            <person name="Sailsbery J."/>
            <person name="Clay B."/>
            <person name="Brown D."/>
            <person name="John T."/>
            <person name="Oh Y."/>
            <person name="Young N."/>
            <person name="Fitzgerald M."/>
            <person name="Haas B.J."/>
            <person name="Zeng Q."/>
            <person name="Young S."/>
            <person name="Adiconis X."/>
            <person name="Fan L."/>
            <person name="Levin J.Z."/>
            <person name="Mitchell T.K."/>
            <person name="Okubara P.A."/>
            <person name="Farman M.L."/>
            <person name="Kohn L.M."/>
            <person name="Birren B."/>
            <person name="Ma L.-J."/>
            <person name="Dean R.A."/>
        </authorList>
    </citation>
    <scope>NUCLEOTIDE SEQUENCE</scope>
    <source>
        <strain evidence="3">R3-111a-1</strain>
    </source>
</reference>
<sequence>MATPTPDKPTLILPKNWPADIPYLYTPRHSPALTESQLAAIRIPPARAAAPNTTAPSTIPRSLRRGPCPAVEIRTITDPRHPAAGQRGLFAARRLEPGALVLPYLGEVHPGIMAEPPQPQKDDGGRQRQQQQYSYAESDYDLWLSRDADVAVDAARCGNEARFVNDYRGVPGAVRANAEFREVWDPRPQPRPRAPAPAADGGGETEAPGERLPVVAGEWTMAVFVLPVGKKALARQQELLQLLQQKRGKGSRGGAGPGGGRKDGPLRGINEGEEILVSYGKGFWEKRRQESEAGGRGEPDELQKAPP</sequence>
<reference evidence="3" key="5">
    <citation type="submission" date="2018-04" db="UniProtKB">
        <authorList>
            <consortium name="EnsemblFungi"/>
        </authorList>
    </citation>
    <scope>IDENTIFICATION</scope>
    <source>
        <strain evidence="3">R3-111a-1</strain>
    </source>
</reference>
<evidence type="ECO:0000313" key="4">
    <source>
        <dbReference type="Proteomes" id="UP000006039"/>
    </source>
</evidence>
<reference evidence="2" key="3">
    <citation type="submission" date="2010-09" db="EMBL/GenBank/DDBJ databases">
        <title>Annotation of Gaeumannomyces graminis var. tritici R3-111a-1.</title>
        <authorList>
            <consortium name="The Broad Institute Genome Sequencing Platform"/>
            <person name="Ma L.-J."/>
            <person name="Dead R."/>
            <person name="Young S.K."/>
            <person name="Zeng Q."/>
            <person name="Gargeya S."/>
            <person name="Fitzgerald M."/>
            <person name="Haas B."/>
            <person name="Abouelleil A."/>
            <person name="Alvarado L."/>
            <person name="Arachchi H.M."/>
            <person name="Berlin A."/>
            <person name="Brown A."/>
            <person name="Chapman S.B."/>
            <person name="Chen Z."/>
            <person name="Dunbar C."/>
            <person name="Freedman E."/>
            <person name="Gearin G."/>
            <person name="Gellesch M."/>
            <person name="Goldberg J."/>
            <person name="Griggs A."/>
            <person name="Gujja S."/>
            <person name="Heiman D."/>
            <person name="Howarth C."/>
            <person name="Larson L."/>
            <person name="Lui A."/>
            <person name="MacDonald P.J.P."/>
            <person name="Mehta T."/>
            <person name="Montmayeur A."/>
            <person name="Murphy C."/>
            <person name="Neiman D."/>
            <person name="Pearson M."/>
            <person name="Priest M."/>
            <person name="Roberts A."/>
            <person name="Saif S."/>
            <person name="Shea T."/>
            <person name="Shenoy N."/>
            <person name="Sisk P."/>
            <person name="Stolte C."/>
            <person name="Sykes S."/>
            <person name="Yandava C."/>
            <person name="Wortman J."/>
            <person name="Nusbaum C."/>
            <person name="Birren B."/>
        </authorList>
    </citation>
    <scope>NUCLEOTIDE SEQUENCE</scope>
    <source>
        <strain evidence="2">R3-111a-1</strain>
    </source>
</reference>
<gene>
    <name evidence="3" type="primary">20348167</name>
    <name evidence="2" type="ORF">GGTG_07709</name>
</gene>
<dbReference type="Proteomes" id="UP000006039">
    <property type="component" value="Unassembled WGS sequence"/>
</dbReference>
<feature type="region of interest" description="Disordered" evidence="1">
    <location>
        <begin position="244"/>
        <end position="271"/>
    </location>
</feature>
<reference evidence="4" key="1">
    <citation type="submission" date="2010-07" db="EMBL/GenBank/DDBJ databases">
        <title>The genome sequence of Gaeumannomyces graminis var. tritici strain R3-111a-1.</title>
        <authorList>
            <consortium name="The Broad Institute Genome Sequencing Platform"/>
            <person name="Ma L.-J."/>
            <person name="Dead R."/>
            <person name="Young S."/>
            <person name="Zeng Q."/>
            <person name="Koehrsen M."/>
            <person name="Alvarado L."/>
            <person name="Berlin A."/>
            <person name="Chapman S.B."/>
            <person name="Chen Z."/>
            <person name="Freedman E."/>
            <person name="Gellesch M."/>
            <person name="Goldberg J."/>
            <person name="Griggs A."/>
            <person name="Gujja S."/>
            <person name="Heilman E.R."/>
            <person name="Heiman D."/>
            <person name="Hepburn T."/>
            <person name="Howarth C."/>
            <person name="Jen D."/>
            <person name="Larson L."/>
            <person name="Mehta T."/>
            <person name="Neiman D."/>
            <person name="Pearson M."/>
            <person name="Roberts A."/>
            <person name="Saif S."/>
            <person name="Shea T."/>
            <person name="Shenoy N."/>
            <person name="Sisk P."/>
            <person name="Stolte C."/>
            <person name="Sykes S."/>
            <person name="Walk T."/>
            <person name="White J."/>
            <person name="Yandava C."/>
            <person name="Haas B."/>
            <person name="Nusbaum C."/>
            <person name="Birren B."/>
        </authorList>
    </citation>
    <scope>NUCLEOTIDE SEQUENCE [LARGE SCALE GENOMIC DNA]</scope>
    <source>
        <strain evidence="4">R3-111a-1</strain>
    </source>
</reference>
<proteinExistence type="predicted"/>
<accession>J3P2G2</accession>
<name>J3P2G2_GAET3</name>
<feature type="region of interest" description="Disordered" evidence="1">
    <location>
        <begin position="111"/>
        <end position="133"/>
    </location>
</feature>
<protein>
    <recommendedName>
        <fullName evidence="5">SET domain-containing protein</fullName>
    </recommendedName>
</protein>
<feature type="region of interest" description="Disordered" evidence="1">
    <location>
        <begin position="286"/>
        <end position="307"/>
    </location>
</feature>
<dbReference type="Gene3D" id="2.170.270.10">
    <property type="entry name" value="SET domain"/>
    <property type="match status" value="1"/>
</dbReference>
<dbReference type="STRING" id="644352.J3P2G2"/>
<dbReference type="HOGENOM" id="CLU_054608_1_1_1"/>
<feature type="region of interest" description="Disordered" evidence="1">
    <location>
        <begin position="181"/>
        <end position="209"/>
    </location>
</feature>
<dbReference type="OrthoDB" id="5792673at2759"/>
<evidence type="ECO:0000313" key="3">
    <source>
        <dbReference type="EnsemblFungi" id="EJT73854"/>
    </source>
</evidence>
<keyword evidence="4" id="KW-1185">Reference proteome</keyword>
<dbReference type="SUPFAM" id="SSF82199">
    <property type="entry name" value="SET domain"/>
    <property type="match status" value="1"/>
</dbReference>
<evidence type="ECO:0008006" key="5">
    <source>
        <dbReference type="Google" id="ProtNLM"/>
    </source>
</evidence>
<evidence type="ECO:0000256" key="1">
    <source>
        <dbReference type="SAM" id="MobiDB-lite"/>
    </source>
</evidence>
<dbReference type="InterPro" id="IPR046341">
    <property type="entry name" value="SET_dom_sf"/>
</dbReference>
<evidence type="ECO:0000313" key="2">
    <source>
        <dbReference type="EMBL" id="EJT73854.1"/>
    </source>
</evidence>
<dbReference type="EnsemblFungi" id="EJT73854">
    <property type="protein sequence ID" value="EJT73854"/>
    <property type="gene ID" value="GGTG_07709"/>
</dbReference>
<organism evidence="2">
    <name type="scientific">Gaeumannomyces tritici (strain R3-111a-1)</name>
    <name type="common">Wheat and barley take-all root rot fungus</name>
    <name type="synonym">Gaeumannomyces graminis var. tritici</name>
    <dbReference type="NCBI Taxonomy" id="644352"/>
    <lineage>
        <taxon>Eukaryota</taxon>
        <taxon>Fungi</taxon>
        <taxon>Dikarya</taxon>
        <taxon>Ascomycota</taxon>
        <taxon>Pezizomycotina</taxon>
        <taxon>Sordariomycetes</taxon>
        <taxon>Sordariomycetidae</taxon>
        <taxon>Magnaporthales</taxon>
        <taxon>Magnaporthaceae</taxon>
        <taxon>Gaeumannomyces</taxon>
    </lineage>
</organism>
<dbReference type="eggNOG" id="ENOG502S3NK">
    <property type="taxonomic scope" value="Eukaryota"/>
</dbReference>
<dbReference type="EMBL" id="GL385398">
    <property type="protein sequence ID" value="EJT73854.1"/>
    <property type="molecule type" value="Genomic_DNA"/>
</dbReference>
<dbReference type="RefSeq" id="XP_009223798.1">
    <property type="nucleotide sequence ID" value="XM_009225534.1"/>
</dbReference>
<dbReference type="VEuPathDB" id="FungiDB:GGTG_07709"/>